<evidence type="ECO:0000313" key="2">
    <source>
        <dbReference type="EMBL" id="GAH87422.1"/>
    </source>
</evidence>
<dbReference type="EMBL" id="BARU01040026">
    <property type="protein sequence ID" value="GAH87422.1"/>
    <property type="molecule type" value="Genomic_DNA"/>
</dbReference>
<reference evidence="2" key="1">
    <citation type="journal article" date="2014" name="Front. Microbiol.">
        <title>High frequency of phylogenetically diverse reductive dehalogenase-homologous genes in deep subseafloor sedimentary metagenomes.</title>
        <authorList>
            <person name="Kawai M."/>
            <person name="Futagami T."/>
            <person name="Toyoda A."/>
            <person name="Takaki Y."/>
            <person name="Nishi S."/>
            <person name="Hori S."/>
            <person name="Arai W."/>
            <person name="Tsubouchi T."/>
            <person name="Morono Y."/>
            <person name="Uchiyama I."/>
            <person name="Ito T."/>
            <person name="Fujiyama A."/>
            <person name="Inagaki F."/>
            <person name="Takami H."/>
        </authorList>
    </citation>
    <scope>NUCLEOTIDE SEQUENCE</scope>
    <source>
        <strain evidence="2">Expedition CK06-06</strain>
    </source>
</reference>
<dbReference type="CDD" id="cd06577">
    <property type="entry name" value="PASTA_pknB"/>
    <property type="match status" value="1"/>
</dbReference>
<name>X1J0C5_9ZZZZ</name>
<feature type="domain" description="PASTA" evidence="1">
    <location>
        <begin position="13"/>
        <end position="79"/>
    </location>
</feature>
<protein>
    <recommendedName>
        <fullName evidence="1">PASTA domain-containing protein</fullName>
    </recommendedName>
</protein>
<dbReference type="Gene3D" id="3.30.10.20">
    <property type="match status" value="1"/>
</dbReference>
<proteinExistence type="predicted"/>
<dbReference type="InterPro" id="IPR005543">
    <property type="entry name" value="PASTA_dom"/>
</dbReference>
<comment type="caution">
    <text evidence="2">The sequence shown here is derived from an EMBL/GenBank/DDBJ whole genome shotgun (WGS) entry which is preliminary data.</text>
</comment>
<organism evidence="2">
    <name type="scientific">marine sediment metagenome</name>
    <dbReference type="NCBI Taxonomy" id="412755"/>
    <lineage>
        <taxon>unclassified sequences</taxon>
        <taxon>metagenomes</taxon>
        <taxon>ecological metagenomes</taxon>
    </lineage>
</organism>
<dbReference type="PROSITE" id="PS51178">
    <property type="entry name" value="PASTA"/>
    <property type="match status" value="1"/>
</dbReference>
<sequence length="81" mass="8539">MSFKIVPVPQPVSASSTSVPNVIGKLKVDAEKALQLAGLVLGNVTAEVSRVTPGKVIKQYPEQNFSAIIGSSVDLVFSKKE</sequence>
<dbReference type="AlphaFoldDB" id="X1J0C5"/>
<dbReference type="SMART" id="SM00740">
    <property type="entry name" value="PASTA"/>
    <property type="match status" value="1"/>
</dbReference>
<evidence type="ECO:0000259" key="1">
    <source>
        <dbReference type="PROSITE" id="PS51178"/>
    </source>
</evidence>
<gene>
    <name evidence="2" type="ORF">S03H2_61945</name>
</gene>
<dbReference type="Pfam" id="PF03793">
    <property type="entry name" value="PASTA"/>
    <property type="match status" value="1"/>
</dbReference>
<accession>X1J0C5</accession>